<evidence type="ECO:0000256" key="6">
    <source>
        <dbReference type="ARBA" id="ARBA00022967"/>
    </source>
</evidence>
<accession>A0A087TH14</accession>
<dbReference type="GO" id="GO:0005765">
    <property type="term" value="C:lysosomal membrane"/>
    <property type="evidence" value="ECO:0007669"/>
    <property type="project" value="TreeGrafter"/>
</dbReference>
<evidence type="ECO:0000256" key="5">
    <source>
        <dbReference type="ARBA" id="ARBA00022840"/>
    </source>
</evidence>
<evidence type="ECO:0000313" key="9">
    <source>
        <dbReference type="Proteomes" id="UP000054359"/>
    </source>
</evidence>
<keyword evidence="6" id="KW-1278">Translocase</keyword>
<proteinExistence type="inferred from homology"/>
<evidence type="ECO:0000256" key="3">
    <source>
        <dbReference type="ARBA" id="ARBA00022448"/>
    </source>
</evidence>
<comment type="similarity">
    <text evidence="1">Belongs to the ATPase alpha/beta chains family.</text>
</comment>
<dbReference type="OMA" id="NVIREGM"/>
<dbReference type="EMBL" id="KK115202">
    <property type="protein sequence ID" value="KFM64403.1"/>
    <property type="molecule type" value="Genomic_DNA"/>
</dbReference>
<protein>
    <recommendedName>
        <fullName evidence="2">H(+)-transporting two-sector ATPase</fullName>
        <ecNumber evidence="2">7.1.2.2</ecNumber>
    </recommendedName>
</protein>
<dbReference type="GO" id="GO:0046034">
    <property type="term" value="P:ATP metabolic process"/>
    <property type="evidence" value="ECO:0007669"/>
    <property type="project" value="InterPro"/>
</dbReference>
<gene>
    <name evidence="8" type="ORF">X975_20733</name>
</gene>
<keyword evidence="4" id="KW-0547">Nucleotide-binding</keyword>
<evidence type="ECO:0000256" key="7">
    <source>
        <dbReference type="ARBA" id="ARBA00023065"/>
    </source>
</evidence>
<keyword evidence="3" id="KW-0813">Transport</keyword>
<reference evidence="8 9" key="1">
    <citation type="submission" date="2013-11" db="EMBL/GenBank/DDBJ databases">
        <title>Genome sequencing of Stegodyphus mimosarum.</title>
        <authorList>
            <person name="Bechsgaard J."/>
        </authorList>
    </citation>
    <scope>NUCLEOTIDE SEQUENCE [LARGE SCALE GENOMIC DNA]</scope>
</reference>
<keyword evidence="5" id="KW-0067">ATP-binding</keyword>
<name>A0A087TH14_STEMI</name>
<dbReference type="OrthoDB" id="1676488at2759"/>
<organism evidence="8 9">
    <name type="scientific">Stegodyphus mimosarum</name>
    <name type="common">African social velvet spider</name>
    <dbReference type="NCBI Taxonomy" id="407821"/>
    <lineage>
        <taxon>Eukaryota</taxon>
        <taxon>Metazoa</taxon>
        <taxon>Ecdysozoa</taxon>
        <taxon>Arthropoda</taxon>
        <taxon>Chelicerata</taxon>
        <taxon>Arachnida</taxon>
        <taxon>Araneae</taxon>
        <taxon>Araneomorphae</taxon>
        <taxon>Entelegynae</taxon>
        <taxon>Eresoidea</taxon>
        <taxon>Eresidae</taxon>
        <taxon>Stegodyphus</taxon>
    </lineage>
</organism>
<evidence type="ECO:0000256" key="2">
    <source>
        <dbReference type="ARBA" id="ARBA00012473"/>
    </source>
</evidence>
<dbReference type="EC" id="7.1.2.2" evidence="2"/>
<evidence type="ECO:0000256" key="1">
    <source>
        <dbReference type="ARBA" id="ARBA00008936"/>
    </source>
</evidence>
<keyword evidence="9" id="KW-1185">Reference proteome</keyword>
<dbReference type="GO" id="GO:0046961">
    <property type="term" value="F:proton-transporting ATPase activity, rotational mechanism"/>
    <property type="evidence" value="ECO:0007669"/>
    <property type="project" value="InterPro"/>
</dbReference>
<evidence type="ECO:0000313" key="8">
    <source>
        <dbReference type="EMBL" id="KFM64403.1"/>
    </source>
</evidence>
<evidence type="ECO:0000256" key="4">
    <source>
        <dbReference type="ARBA" id="ARBA00022741"/>
    </source>
</evidence>
<sequence>MMRNMMAFYDLAFNAVQSTAQSENRITWNVIREGMDSIIYALSNMKFMDPIELGEKEIKRRFDELYENMQQAFRNLED</sequence>
<dbReference type="GO" id="GO:0005524">
    <property type="term" value="F:ATP binding"/>
    <property type="evidence" value="ECO:0007669"/>
    <property type="project" value="UniProtKB-KW"/>
</dbReference>
<dbReference type="STRING" id="407821.A0A087TH14"/>
<dbReference type="InterPro" id="IPR022878">
    <property type="entry name" value="V-ATPase_asu"/>
</dbReference>
<dbReference type="Proteomes" id="UP000054359">
    <property type="component" value="Unassembled WGS sequence"/>
</dbReference>
<dbReference type="PANTHER" id="PTHR43607">
    <property type="entry name" value="V-TYPE PROTON ATPASE CATALYTIC SUBUNIT A"/>
    <property type="match status" value="1"/>
</dbReference>
<keyword evidence="7" id="KW-0406">Ion transport</keyword>
<feature type="non-terminal residue" evidence="8">
    <location>
        <position position="78"/>
    </location>
</feature>
<dbReference type="PANTHER" id="PTHR43607:SF1">
    <property type="entry name" value="H(+)-TRANSPORTING TWO-SECTOR ATPASE"/>
    <property type="match status" value="1"/>
</dbReference>
<dbReference type="AlphaFoldDB" id="A0A087TH14"/>